<dbReference type="Proteomes" id="UP000199323">
    <property type="component" value="Unassembled WGS sequence"/>
</dbReference>
<dbReference type="AlphaFoldDB" id="A0A1I2K057"/>
<gene>
    <name evidence="2" type="ORF">SAMN05216251_12045</name>
</gene>
<keyword evidence="2" id="KW-0413">Isomerase</keyword>
<dbReference type="STRING" id="380248.SAMN05216251_12045"/>
<evidence type="ECO:0000313" key="3">
    <source>
        <dbReference type="Proteomes" id="UP000199323"/>
    </source>
</evidence>
<name>A0A1I2K057_9ACTN</name>
<proteinExistence type="predicted"/>
<organism evidence="2 3">
    <name type="scientific">Actinacidiphila alni</name>
    <dbReference type="NCBI Taxonomy" id="380248"/>
    <lineage>
        <taxon>Bacteria</taxon>
        <taxon>Bacillati</taxon>
        <taxon>Actinomycetota</taxon>
        <taxon>Actinomycetes</taxon>
        <taxon>Kitasatosporales</taxon>
        <taxon>Streptomycetaceae</taxon>
        <taxon>Actinacidiphila</taxon>
    </lineage>
</organism>
<evidence type="ECO:0000313" key="2">
    <source>
        <dbReference type="EMBL" id="SFF58587.1"/>
    </source>
</evidence>
<accession>A0A1I2K057</accession>
<dbReference type="EMBL" id="FONG01000020">
    <property type="protein sequence ID" value="SFF58587.1"/>
    <property type="molecule type" value="Genomic_DNA"/>
</dbReference>
<dbReference type="SUPFAM" id="SSF54427">
    <property type="entry name" value="NTF2-like"/>
    <property type="match status" value="1"/>
</dbReference>
<dbReference type="Gene3D" id="3.10.450.50">
    <property type="match status" value="1"/>
</dbReference>
<protein>
    <submittedName>
        <fullName evidence="2">Ketosteroid isomerase homolog</fullName>
    </submittedName>
</protein>
<dbReference type="InterPro" id="IPR032710">
    <property type="entry name" value="NTF2-like_dom_sf"/>
</dbReference>
<dbReference type="OrthoDB" id="1492465at2"/>
<keyword evidence="3" id="KW-1185">Reference proteome</keyword>
<dbReference type="RefSeq" id="WP_093716396.1">
    <property type="nucleotide sequence ID" value="NZ_FONG01000020.1"/>
</dbReference>
<dbReference type="Pfam" id="PF13577">
    <property type="entry name" value="SnoaL_4"/>
    <property type="match status" value="1"/>
</dbReference>
<dbReference type="InterPro" id="IPR037401">
    <property type="entry name" value="SnoaL-like"/>
</dbReference>
<evidence type="ECO:0000259" key="1">
    <source>
        <dbReference type="Pfam" id="PF13577"/>
    </source>
</evidence>
<dbReference type="GO" id="GO:0016853">
    <property type="term" value="F:isomerase activity"/>
    <property type="evidence" value="ECO:0007669"/>
    <property type="project" value="UniProtKB-KW"/>
</dbReference>
<sequence length="157" mass="18213">MTLDTGNRTLEQRIDELESRAVFADLVAGYCEGTDRRDIDRFMSLWHDDAEYLIPGGRGDFRGEAEIRRSQEVIGKVWKETYHWTTNHTARFESPDRATGRSDAIAVCVHPDGRISWVSCTYHDVYERRAGAWKFARRLVERYFVSAPQDVELLPPF</sequence>
<reference evidence="2 3" key="1">
    <citation type="submission" date="2016-10" db="EMBL/GenBank/DDBJ databases">
        <authorList>
            <person name="de Groot N.N."/>
        </authorList>
    </citation>
    <scope>NUCLEOTIDE SEQUENCE [LARGE SCALE GENOMIC DNA]</scope>
    <source>
        <strain evidence="2 3">CGMCC 4.3510</strain>
    </source>
</reference>
<feature type="domain" description="SnoaL-like" evidence="1">
    <location>
        <begin position="16"/>
        <end position="138"/>
    </location>
</feature>